<name>A0A433A0H2_9FUNG</name>
<dbReference type="OrthoDB" id="5572108at2759"/>
<reference evidence="1 2" key="1">
    <citation type="journal article" date="2018" name="New Phytol.">
        <title>Phylogenomics of Endogonaceae and evolution of mycorrhizas within Mucoromycota.</title>
        <authorList>
            <person name="Chang Y."/>
            <person name="Desiro A."/>
            <person name="Na H."/>
            <person name="Sandor L."/>
            <person name="Lipzen A."/>
            <person name="Clum A."/>
            <person name="Barry K."/>
            <person name="Grigoriev I.V."/>
            <person name="Martin F.M."/>
            <person name="Stajich J.E."/>
            <person name="Smith M.E."/>
            <person name="Bonito G."/>
            <person name="Spatafora J.W."/>
        </authorList>
    </citation>
    <scope>NUCLEOTIDE SEQUENCE [LARGE SCALE GENOMIC DNA]</scope>
    <source>
        <strain evidence="1 2">GMNB39</strain>
    </source>
</reference>
<proteinExistence type="predicted"/>
<evidence type="ECO:0000313" key="1">
    <source>
        <dbReference type="EMBL" id="RUO96139.1"/>
    </source>
</evidence>
<organism evidence="1 2">
    <name type="scientific">Jimgerdemannia flammicorona</name>
    <dbReference type="NCBI Taxonomy" id="994334"/>
    <lineage>
        <taxon>Eukaryota</taxon>
        <taxon>Fungi</taxon>
        <taxon>Fungi incertae sedis</taxon>
        <taxon>Mucoromycota</taxon>
        <taxon>Mucoromycotina</taxon>
        <taxon>Endogonomycetes</taxon>
        <taxon>Endogonales</taxon>
        <taxon>Endogonaceae</taxon>
        <taxon>Jimgerdemannia</taxon>
    </lineage>
</organism>
<sequence>MSINSSPPPQFITQPPARGVKRSPSPEPDTNGNIPGQLPTAVNGTGDAYVPKLMYTSFPIKGFPILPTRNITSSYLRSEASYFPGEKPGSEKIVPDPEQEGSDVIIIHPGSRHLRIGRASEAFPRTVPHVIARKMNSPVELPKSRPLAVRITSVGVVGARVAKKDKDKGDDMDLDENGSDDSESENE</sequence>
<feature type="non-terminal residue" evidence="1">
    <location>
        <position position="187"/>
    </location>
</feature>
<evidence type="ECO:0000313" key="2">
    <source>
        <dbReference type="Proteomes" id="UP000268093"/>
    </source>
</evidence>
<keyword evidence="2" id="KW-1185">Reference proteome</keyword>
<gene>
    <name evidence="1" type="ORF">BC936DRAFT_142554</name>
</gene>
<dbReference type="Gene3D" id="3.30.420.40">
    <property type="match status" value="1"/>
</dbReference>
<comment type="caution">
    <text evidence="1">The sequence shown here is derived from an EMBL/GenBank/DDBJ whole genome shotgun (WGS) entry which is preliminary data.</text>
</comment>
<protein>
    <submittedName>
        <fullName evidence="1">Uncharacterized protein</fullName>
    </submittedName>
</protein>
<dbReference type="Proteomes" id="UP000268093">
    <property type="component" value="Unassembled WGS sequence"/>
</dbReference>
<dbReference type="EMBL" id="RBNI01023162">
    <property type="protein sequence ID" value="RUO96139.1"/>
    <property type="molecule type" value="Genomic_DNA"/>
</dbReference>
<accession>A0A433A0H2</accession>